<name>A0A9P0M6H2_ACAOB</name>
<gene>
    <name evidence="1" type="ORF">ACAOBT_LOCUS28812</name>
</gene>
<protein>
    <submittedName>
        <fullName evidence="1">Uncharacterized protein</fullName>
    </submittedName>
</protein>
<dbReference type="AlphaFoldDB" id="A0A9P0M6H2"/>
<keyword evidence="2" id="KW-1185">Reference proteome</keyword>
<dbReference type="OrthoDB" id="27187at2759"/>
<dbReference type="Proteomes" id="UP001152888">
    <property type="component" value="Unassembled WGS sequence"/>
</dbReference>
<reference evidence="1" key="1">
    <citation type="submission" date="2022-03" db="EMBL/GenBank/DDBJ databases">
        <authorList>
            <person name="Sayadi A."/>
        </authorList>
    </citation>
    <scope>NUCLEOTIDE SEQUENCE</scope>
</reference>
<accession>A0A9P0M6H2</accession>
<sequence length="22" mass="2747">MIRSYLKALKNWMPALRKAWNR</sequence>
<dbReference type="EMBL" id="CAKOFQ010007663">
    <property type="protein sequence ID" value="CAH2005909.1"/>
    <property type="molecule type" value="Genomic_DNA"/>
</dbReference>
<evidence type="ECO:0000313" key="1">
    <source>
        <dbReference type="EMBL" id="CAH2005909.1"/>
    </source>
</evidence>
<comment type="caution">
    <text evidence="1">The sequence shown here is derived from an EMBL/GenBank/DDBJ whole genome shotgun (WGS) entry which is preliminary data.</text>
</comment>
<organism evidence="1 2">
    <name type="scientific">Acanthoscelides obtectus</name>
    <name type="common">Bean weevil</name>
    <name type="synonym">Bruchus obtectus</name>
    <dbReference type="NCBI Taxonomy" id="200917"/>
    <lineage>
        <taxon>Eukaryota</taxon>
        <taxon>Metazoa</taxon>
        <taxon>Ecdysozoa</taxon>
        <taxon>Arthropoda</taxon>
        <taxon>Hexapoda</taxon>
        <taxon>Insecta</taxon>
        <taxon>Pterygota</taxon>
        <taxon>Neoptera</taxon>
        <taxon>Endopterygota</taxon>
        <taxon>Coleoptera</taxon>
        <taxon>Polyphaga</taxon>
        <taxon>Cucujiformia</taxon>
        <taxon>Chrysomeloidea</taxon>
        <taxon>Chrysomelidae</taxon>
        <taxon>Bruchinae</taxon>
        <taxon>Bruchini</taxon>
        <taxon>Acanthoscelides</taxon>
    </lineage>
</organism>
<evidence type="ECO:0000313" key="2">
    <source>
        <dbReference type="Proteomes" id="UP001152888"/>
    </source>
</evidence>
<proteinExistence type="predicted"/>